<protein>
    <submittedName>
        <fullName evidence="1">Broad specificity phosphatase PhoE</fullName>
    </submittedName>
</protein>
<dbReference type="CDD" id="cd07067">
    <property type="entry name" value="HP_PGM_like"/>
    <property type="match status" value="1"/>
</dbReference>
<dbReference type="OrthoDB" id="9082843at2"/>
<dbReference type="RefSeq" id="WP_037318927.1">
    <property type="nucleotide sequence ID" value="NZ_FOXF01000072.1"/>
</dbReference>
<keyword evidence="2" id="KW-1185">Reference proteome</keyword>
<dbReference type="InterPro" id="IPR013078">
    <property type="entry name" value="His_Pase_superF_clade-1"/>
</dbReference>
<dbReference type="Gene3D" id="3.40.50.1240">
    <property type="entry name" value="Phosphoglycerate mutase-like"/>
    <property type="match status" value="1"/>
</dbReference>
<dbReference type="EMBL" id="FOXF01000072">
    <property type="protein sequence ID" value="SFP76061.1"/>
    <property type="molecule type" value="Genomic_DNA"/>
</dbReference>
<dbReference type="InterPro" id="IPR029033">
    <property type="entry name" value="His_PPase_superfam"/>
</dbReference>
<dbReference type="GO" id="GO:0005737">
    <property type="term" value="C:cytoplasm"/>
    <property type="evidence" value="ECO:0007669"/>
    <property type="project" value="TreeGrafter"/>
</dbReference>
<evidence type="ECO:0000313" key="2">
    <source>
        <dbReference type="Proteomes" id="UP000243745"/>
    </source>
</evidence>
<sequence length="194" mass="22501">MPKQVILVRHAQSLGNAGLRTTNPTANILTEYGRQQAEEFAATIKEAPDLISWSSYTRTMETAAPLARRFPQARTEEWQDIQEFTYLDPVRCFNTTPEERKPWVDSYWNELNPRYNDGNGAESFADMIDRARKLLSHVRERSENSIFIFTHGQFMAAIKILLEYPDADYAQLMRIFNEHDRGKKVANCEILKII</sequence>
<dbReference type="SUPFAM" id="SSF53254">
    <property type="entry name" value="Phosphoglycerate mutase-like"/>
    <property type="match status" value="1"/>
</dbReference>
<dbReference type="Pfam" id="PF00300">
    <property type="entry name" value="His_Phos_1"/>
    <property type="match status" value="1"/>
</dbReference>
<accession>A0A662ZKA1</accession>
<dbReference type="GO" id="GO:0016791">
    <property type="term" value="F:phosphatase activity"/>
    <property type="evidence" value="ECO:0007669"/>
    <property type="project" value="TreeGrafter"/>
</dbReference>
<reference evidence="1 2" key="1">
    <citation type="submission" date="2016-10" db="EMBL/GenBank/DDBJ databases">
        <authorList>
            <person name="Varghese N."/>
            <person name="Submissions S."/>
        </authorList>
    </citation>
    <scope>NUCLEOTIDE SEQUENCE [LARGE SCALE GENOMIC DNA]</scope>
    <source>
        <strain evidence="1 2">DSM 1361</strain>
    </source>
</reference>
<dbReference type="PANTHER" id="PTHR48100:SF1">
    <property type="entry name" value="HISTIDINE PHOSPHATASE FAMILY PROTEIN-RELATED"/>
    <property type="match status" value="1"/>
</dbReference>
<name>A0A662ZKA1_9GAMM</name>
<proteinExistence type="predicted"/>
<dbReference type="Proteomes" id="UP000243745">
    <property type="component" value="Unassembled WGS sequence"/>
</dbReference>
<dbReference type="AlphaFoldDB" id="A0A662ZKA1"/>
<dbReference type="PANTHER" id="PTHR48100">
    <property type="entry name" value="BROAD-SPECIFICITY PHOSPHATASE YOR283W-RELATED"/>
    <property type="match status" value="1"/>
</dbReference>
<gene>
    <name evidence="1" type="ORF">SAMN02910344_02243</name>
</gene>
<dbReference type="InterPro" id="IPR050275">
    <property type="entry name" value="PGM_Phosphatase"/>
</dbReference>
<organism evidence="1 2">
    <name type="scientific">Ruminobacter amylophilus</name>
    <dbReference type="NCBI Taxonomy" id="867"/>
    <lineage>
        <taxon>Bacteria</taxon>
        <taxon>Pseudomonadati</taxon>
        <taxon>Pseudomonadota</taxon>
        <taxon>Gammaproteobacteria</taxon>
        <taxon>Aeromonadales</taxon>
        <taxon>Succinivibrionaceae</taxon>
        <taxon>Ruminobacter</taxon>
    </lineage>
</organism>
<evidence type="ECO:0000313" key="1">
    <source>
        <dbReference type="EMBL" id="SFP76061.1"/>
    </source>
</evidence>
<dbReference type="SMART" id="SM00855">
    <property type="entry name" value="PGAM"/>
    <property type="match status" value="1"/>
</dbReference>